<sequence>MKILTRRALQGALSAAAAAGRGQSPKPKPNVERGGPHQSQRQVEPVRVYSEKDLSKEIEKAAAMLVPETDWSVRMKVMQRVEGLVAGGASDFDAFPGMLLRQMKDAIAGQLQDRRSAIVRQTCQMLNLLAKELRFAFEPLAEFLIPVLLKLVVITVLVIAESADNCIRTMLLHCRVARIVPRIADSAMHDRSPPLRLRCCDYALLVLESWGEAPEVTRLADLYEELIKCCVGDAMSEVRATARQCYRVFALRWPDRGRRLFSRFDGSTQKLLTEEESLASTTSKGSSSSLSLTARELKGLVVGSRHAVSAAGTTTGQLSSLNQNANFQSGSHNDGSVSAPAGQPGQGQSVPTGKKQAAGGGGGPGSGRGNAAVNGGGEGNGNLQAKPSRIAVVAPTSPSREAAAAPASGYVSLYARRTCERVPQKVVGGDKLVGDEGVQESENLSGESSGNSCGRPLPCRAPASGGVSSVGARPGAMAKMPLEGLKPSRVEVDGGGLTIAIPGAQGPSNNNGPSNQNSPQTSASSASSSGAAAHRTGTALEGARRVLMPQSPVHGLVRDSVVAAGGIGLDINAKHSGNAASSEVSFPTAAGIVSSRRAMAADENTASGRYGEPVIDHGTEDSIHTFSVSDGLPSIAPRQGRRAMPGSGRLGGGLVQLNSVGGRGGGLPYYAARDDDERSVGSTKSSDDESLGTVASSLMAPSSRAGGDDLTTGLPEAIAAAYLANADWSSRVTAFVTLRKTLQNGQKGVSEVLANFDKVMILYSSFLGDSHHRVAQAALAALAELLPLCRKSFEAYLERILPLLFNRLIDQKEASRKMSARVLKTAAELYPIELLLPALLRSLDEQRSPKAKMAVIEFGVSALKRPRMAVGEHVPAVSSIMLKHWMSKLVPLTNDKQQKLRLTAVAGIVAVHSQLDANTVVSYIANMPIEEQSQLRKVLRQYAPAVEADLLLVQSGKQRQARIRSLMMDTRPTESAADTTAVAATRAGGGGGNTALDILGTVAGMGYQSPRSPQSPCVTERRRRRSGSLGAVEGAVFAAELAKDIDTGAGSLASRGLTGESSLNSLASVSTVCSARTVDDETMMMRSRKSLGGGREGRRCLGDMSTFAVLDGESNGVDGVDRVLERRRGSVGGGDKGMARSPVSPYRGTRNGALSPCRGGAALRRHTENDWSLLQQNMRDDGSVDAAIEGSGLGVIDGAENRERETRRALGSRSPGKFNGSGGRGRRRSSLGGGSSGGPSPWKGMPLSLGATATEEDDTLLARLVGQGRGTDERQEELQQVLQFCSSRQNGPAMPDEQDSLQDYMEAIAGNVIALKADQSKTAQECANECLDMIFSGMDPLRCLTVLLPQLETDDEKILVPCLGMLNEVVVRLTEEQLTDQLPLLLPPLYEAFGSPHAAVRKAVVLALVEMYMMLGDAFIPHLSGLPHTQLKLVTIYANRITQERMAQGVNRPTR</sequence>
<evidence type="ECO:0000313" key="3">
    <source>
        <dbReference type="EMBL" id="GBG73139.1"/>
    </source>
</evidence>
<dbReference type="PANTHER" id="PTHR21567">
    <property type="entry name" value="CLASP"/>
    <property type="match status" value="1"/>
</dbReference>
<feature type="compositionally biased region" description="Basic and acidic residues" evidence="1">
    <location>
        <begin position="1199"/>
        <end position="1208"/>
    </location>
</feature>
<feature type="domain" description="TOG" evidence="2">
    <location>
        <begin position="701"/>
        <end position="948"/>
    </location>
</feature>
<dbReference type="Gramene" id="GBG73139">
    <property type="protein sequence ID" value="GBG73139"/>
    <property type="gene ID" value="CBR_g12856"/>
</dbReference>
<dbReference type="InterPro" id="IPR024395">
    <property type="entry name" value="CLASP_N_dom"/>
</dbReference>
<feature type="region of interest" description="Disordered" evidence="1">
    <location>
        <begin position="1195"/>
        <end position="1249"/>
    </location>
</feature>
<dbReference type="OMA" id="KMRHNWL"/>
<protein>
    <recommendedName>
        <fullName evidence="2">TOG domain-containing protein</fullName>
    </recommendedName>
</protein>
<feature type="domain" description="TOG" evidence="2">
    <location>
        <begin position="1245"/>
        <end position="1447"/>
    </location>
</feature>
<dbReference type="GO" id="GO:0005881">
    <property type="term" value="C:cytoplasmic microtubule"/>
    <property type="evidence" value="ECO:0007669"/>
    <property type="project" value="TreeGrafter"/>
</dbReference>
<dbReference type="Proteomes" id="UP000265515">
    <property type="component" value="Unassembled WGS sequence"/>
</dbReference>
<dbReference type="Gene3D" id="1.25.10.10">
    <property type="entry name" value="Leucine-rich Repeat Variant"/>
    <property type="match status" value="3"/>
</dbReference>
<dbReference type="InterPro" id="IPR011989">
    <property type="entry name" value="ARM-like"/>
</dbReference>
<dbReference type="OrthoDB" id="46159at2759"/>
<gene>
    <name evidence="3" type="ORF">CBR_g12856</name>
</gene>
<feature type="compositionally biased region" description="Low complexity" evidence="1">
    <location>
        <begin position="440"/>
        <end position="452"/>
    </location>
</feature>
<dbReference type="InterPro" id="IPR034085">
    <property type="entry name" value="TOG"/>
</dbReference>
<keyword evidence="4" id="KW-1185">Reference proteome</keyword>
<proteinExistence type="predicted"/>
<dbReference type="EMBL" id="BFEA01000178">
    <property type="protein sequence ID" value="GBG73139.1"/>
    <property type="molecule type" value="Genomic_DNA"/>
</dbReference>
<name>A0A388KSX1_CHABU</name>
<evidence type="ECO:0000259" key="2">
    <source>
        <dbReference type="SMART" id="SM01349"/>
    </source>
</evidence>
<dbReference type="Pfam" id="PF12348">
    <property type="entry name" value="CLASP_N"/>
    <property type="match status" value="1"/>
</dbReference>
<dbReference type="Pfam" id="PF21040">
    <property type="entry name" value="CEP104-like_TOG"/>
    <property type="match status" value="1"/>
</dbReference>
<dbReference type="STRING" id="69332.A0A388KSX1"/>
<dbReference type="SUPFAM" id="SSF48371">
    <property type="entry name" value="ARM repeat"/>
    <property type="match status" value="1"/>
</dbReference>
<dbReference type="PANTHER" id="PTHR21567:SF9">
    <property type="entry name" value="CLIP-ASSOCIATING PROTEIN"/>
    <property type="match status" value="1"/>
</dbReference>
<evidence type="ECO:0000313" key="4">
    <source>
        <dbReference type="Proteomes" id="UP000265515"/>
    </source>
</evidence>
<dbReference type="GO" id="GO:0000226">
    <property type="term" value="P:microtubule cytoskeleton organization"/>
    <property type="evidence" value="ECO:0007669"/>
    <property type="project" value="UniProtKB-ARBA"/>
</dbReference>
<feature type="region of interest" description="Disordered" evidence="1">
    <location>
        <begin position="313"/>
        <end position="388"/>
    </location>
</feature>
<feature type="region of interest" description="Disordered" evidence="1">
    <location>
        <begin position="668"/>
        <end position="707"/>
    </location>
</feature>
<feature type="region of interest" description="Disordered" evidence="1">
    <location>
        <begin position="1128"/>
        <end position="1159"/>
    </location>
</feature>
<dbReference type="GO" id="GO:0005819">
    <property type="term" value="C:spindle"/>
    <property type="evidence" value="ECO:0007669"/>
    <property type="project" value="UniProtKB-ARBA"/>
</dbReference>
<feature type="region of interest" description="Disordered" evidence="1">
    <location>
        <begin position="430"/>
        <end position="457"/>
    </location>
</feature>
<reference evidence="3 4" key="1">
    <citation type="journal article" date="2018" name="Cell">
        <title>The Chara Genome: Secondary Complexity and Implications for Plant Terrestrialization.</title>
        <authorList>
            <person name="Nishiyama T."/>
            <person name="Sakayama H."/>
            <person name="Vries J.D."/>
            <person name="Buschmann H."/>
            <person name="Saint-Marcoux D."/>
            <person name="Ullrich K.K."/>
            <person name="Haas F.B."/>
            <person name="Vanderstraeten L."/>
            <person name="Becker D."/>
            <person name="Lang D."/>
            <person name="Vosolsobe S."/>
            <person name="Rombauts S."/>
            <person name="Wilhelmsson P.K.I."/>
            <person name="Janitza P."/>
            <person name="Kern R."/>
            <person name="Heyl A."/>
            <person name="Rumpler F."/>
            <person name="Villalobos L.I.A.C."/>
            <person name="Clay J.M."/>
            <person name="Skokan R."/>
            <person name="Toyoda A."/>
            <person name="Suzuki Y."/>
            <person name="Kagoshima H."/>
            <person name="Schijlen E."/>
            <person name="Tajeshwar N."/>
            <person name="Catarino B."/>
            <person name="Hetherington A.J."/>
            <person name="Saltykova A."/>
            <person name="Bonnot C."/>
            <person name="Breuninger H."/>
            <person name="Symeonidi A."/>
            <person name="Radhakrishnan G.V."/>
            <person name="Van Nieuwerburgh F."/>
            <person name="Deforce D."/>
            <person name="Chang C."/>
            <person name="Karol K.G."/>
            <person name="Hedrich R."/>
            <person name="Ulvskov P."/>
            <person name="Glockner G."/>
            <person name="Delwiche C.F."/>
            <person name="Petrasek J."/>
            <person name="Van de Peer Y."/>
            <person name="Friml J."/>
            <person name="Beilby M."/>
            <person name="Dolan L."/>
            <person name="Kohara Y."/>
            <person name="Sugano S."/>
            <person name="Fujiyama A."/>
            <person name="Delaux P.-M."/>
            <person name="Quint M."/>
            <person name="TheiBen G."/>
            <person name="Hagemann M."/>
            <person name="Harholt J."/>
            <person name="Dunand C."/>
            <person name="Zachgo S."/>
            <person name="Langdale J."/>
            <person name="Maumus F."/>
            <person name="Straeten D.V.D."/>
            <person name="Gould S.B."/>
            <person name="Rensing S.A."/>
        </authorList>
    </citation>
    <scope>NUCLEOTIDE SEQUENCE [LARGE SCALE GENOMIC DNA]</scope>
    <source>
        <strain evidence="3 4">S276</strain>
    </source>
</reference>
<comment type="caution">
    <text evidence="3">The sequence shown here is derived from an EMBL/GenBank/DDBJ whole genome shotgun (WGS) entry which is preliminary data.</text>
</comment>
<evidence type="ECO:0000256" key="1">
    <source>
        <dbReference type="SAM" id="MobiDB-lite"/>
    </source>
</evidence>
<feature type="domain" description="TOG" evidence="2">
    <location>
        <begin position="53"/>
        <end position="284"/>
    </location>
</feature>
<feature type="compositionally biased region" description="Polar residues" evidence="1">
    <location>
        <begin position="313"/>
        <end position="336"/>
    </location>
</feature>
<feature type="compositionally biased region" description="Low complexity" evidence="1">
    <location>
        <begin position="14"/>
        <end position="24"/>
    </location>
</feature>
<dbReference type="GO" id="GO:0008017">
    <property type="term" value="F:microtubule binding"/>
    <property type="evidence" value="ECO:0007669"/>
    <property type="project" value="TreeGrafter"/>
</dbReference>
<feature type="compositionally biased region" description="Low complexity" evidence="1">
    <location>
        <begin position="502"/>
        <end position="533"/>
    </location>
</feature>
<dbReference type="InterPro" id="IPR016024">
    <property type="entry name" value="ARM-type_fold"/>
</dbReference>
<feature type="region of interest" description="Disordered" evidence="1">
    <location>
        <begin position="481"/>
        <end position="537"/>
    </location>
</feature>
<accession>A0A388KSX1</accession>
<organism evidence="3 4">
    <name type="scientific">Chara braunii</name>
    <name type="common">Braun's stonewort</name>
    <dbReference type="NCBI Taxonomy" id="69332"/>
    <lineage>
        <taxon>Eukaryota</taxon>
        <taxon>Viridiplantae</taxon>
        <taxon>Streptophyta</taxon>
        <taxon>Charophyceae</taxon>
        <taxon>Charales</taxon>
        <taxon>Characeae</taxon>
        <taxon>Chara</taxon>
    </lineage>
</organism>
<feature type="region of interest" description="Disordered" evidence="1">
    <location>
        <begin position="14"/>
        <end position="46"/>
    </location>
</feature>
<feature type="compositionally biased region" description="Gly residues" evidence="1">
    <location>
        <begin position="358"/>
        <end position="380"/>
    </location>
</feature>
<dbReference type="GO" id="GO:0000278">
    <property type="term" value="P:mitotic cell cycle"/>
    <property type="evidence" value="ECO:0007669"/>
    <property type="project" value="UniProtKB-ARBA"/>
</dbReference>
<dbReference type="SMART" id="SM01349">
    <property type="entry name" value="TOG"/>
    <property type="match status" value="3"/>
</dbReference>